<evidence type="ECO:0000256" key="5">
    <source>
        <dbReference type="ARBA" id="ARBA00022679"/>
    </source>
</evidence>
<comment type="pathway">
    <text evidence="1 7">Cofactor biosynthesis; riboflavin biosynthesis; riboflavin from 2-hydroxy-3-oxobutyl phosphate and 5-amino-6-(D-ribitylamino)uracil: step 1/2.</text>
</comment>
<name>A0A0D7BHX2_9AGAR</name>
<evidence type="ECO:0000256" key="2">
    <source>
        <dbReference type="ARBA" id="ARBA00007424"/>
    </source>
</evidence>
<evidence type="ECO:0000256" key="8">
    <source>
        <dbReference type="SAM" id="MobiDB-lite"/>
    </source>
</evidence>
<gene>
    <name evidence="9" type="ORF">CYLTODRAFT_392533</name>
</gene>
<dbReference type="Gene3D" id="3.40.50.960">
    <property type="entry name" value="Lumazine/riboflavin synthase"/>
    <property type="match status" value="1"/>
</dbReference>
<feature type="region of interest" description="Disordered" evidence="8">
    <location>
        <begin position="92"/>
        <end position="114"/>
    </location>
</feature>
<dbReference type="PANTHER" id="PTHR21058">
    <property type="entry name" value="6,7-DIMETHYL-8-RIBITYLLUMAZINE SYNTHASE DMRL SYNTHASE LUMAZINE SYNTHASE"/>
    <property type="match status" value="1"/>
</dbReference>
<proteinExistence type="inferred from homology"/>
<dbReference type="HAMAP" id="MF_00178">
    <property type="entry name" value="Lumazine_synth"/>
    <property type="match status" value="1"/>
</dbReference>
<protein>
    <recommendedName>
        <fullName evidence="3 7">6,7-dimethyl-8-ribityllumazine synthase</fullName>
        <shortName evidence="7">DMRL synthase</shortName>
        <ecNumber evidence="3 7">2.5.1.78</ecNumber>
    </recommendedName>
</protein>
<dbReference type="GO" id="GO:0009349">
    <property type="term" value="C:riboflavin synthase complex"/>
    <property type="evidence" value="ECO:0007669"/>
    <property type="project" value="UniProtKB-UniRule"/>
</dbReference>
<keyword evidence="5 7" id="KW-0808">Transferase</keyword>
<dbReference type="CDD" id="cd09209">
    <property type="entry name" value="Lumazine_synthase-I"/>
    <property type="match status" value="1"/>
</dbReference>
<comment type="function">
    <text evidence="7">Catalyzes the formation of 6,7-dimethyl-8-ribityllumazine by condensation of 5-amino-6-(D-ribitylamino)uracil with 3,4-dihydroxy-2-butanone 4-phosphate. This is the penultimate step in the biosynthesis of riboflavin.</text>
</comment>
<evidence type="ECO:0000313" key="9">
    <source>
        <dbReference type="EMBL" id="KIY70082.1"/>
    </source>
</evidence>
<organism evidence="9 10">
    <name type="scientific">Cylindrobasidium torrendii FP15055 ss-10</name>
    <dbReference type="NCBI Taxonomy" id="1314674"/>
    <lineage>
        <taxon>Eukaryota</taxon>
        <taxon>Fungi</taxon>
        <taxon>Dikarya</taxon>
        <taxon>Basidiomycota</taxon>
        <taxon>Agaricomycotina</taxon>
        <taxon>Agaricomycetes</taxon>
        <taxon>Agaricomycetidae</taxon>
        <taxon>Agaricales</taxon>
        <taxon>Marasmiineae</taxon>
        <taxon>Physalacriaceae</taxon>
        <taxon>Cylindrobasidium</taxon>
    </lineage>
</organism>
<dbReference type="InterPro" id="IPR002180">
    <property type="entry name" value="LS/RS"/>
</dbReference>
<evidence type="ECO:0000256" key="4">
    <source>
        <dbReference type="ARBA" id="ARBA00022619"/>
    </source>
</evidence>
<dbReference type="InterPro" id="IPR036467">
    <property type="entry name" value="LS/RS_sf"/>
</dbReference>
<dbReference type="Proteomes" id="UP000054007">
    <property type="component" value="Unassembled WGS sequence"/>
</dbReference>
<evidence type="ECO:0000313" key="10">
    <source>
        <dbReference type="Proteomes" id="UP000054007"/>
    </source>
</evidence>
<dbReference type="EC" id="2.5.1.78" evidence="3 7"/>
<evidence type="ECO:0000256" key="3">
    <source>
        <dbReference type="ARBA" id="ARBA00012664"/>
    </source>
</evidence>
<comment type="similarity">
    <text evidence="2 7">Belongs to the DMRL synthase family.</text>
</comment>
<dbReference type="UniPathway" id="UPA00275">
    <property type="reaction ID" value="UER00404"/>
</dbReference>
<dbReference type="Pfam" id="PF00885">
    <property type="entry name" value="DMRL_synthase"/>
    <property type="match status" value="2"/>
</dbReference>
<dbReference type="STRING" id="1314674.A0A0D7BHX2"/>
<sequence>MATIKGLEAPTEKLNGEDLRICIVHARWNREVIDALLAGALAKLAAAGVKKENIVVESVPGSFELPMACAKVIAGSHIQAASSEADLLGGLTFSPKGPSRTPTPAPGASGAAGTSLAQSGPFDAVIAIGVLIKGSTMHFEYICDAVSHSLMKLQVDSGIPVIFGVLTVLTDEQALERAGIAKGANKGHNHGEDWGNAAVEMGLKCKRWASGNFAA</sequence>
<dbReference type="OrthoDB" id="2965at2759"/>
<dbReference type="SUPFAM" id="SSF52121">
    <property type="entry name" value="Lumazine synthase"/>
    <property type="match status" value="1"/>
</dbReference>
<accession>A0A0D7BHX2</accession>
<evidence type="ECO:0000256" key="6">
    <source>
        <dbReference type="ARBA" id="ARBA00048785"/>
    </source>
</evidence>
<dbReference type="GO" id="GO:0005758">
    <property type="term" value="C:mitochondrial intermembrane space"/>
    <property type="evidence" value="ECO:0007669"/>
    <property type="project" value="TreeGrafter"/>
</dbReference>
<dbReference type="GO" id="GO:0000906">
    <property type="term" value="F:6,7-dimethyl-8-ribityllumazine synthase activity"/>
    <property type="evidence" value="ECO:0007669"/>
    <property type="project" value="UniProtKB-EC"/>
</dbReference>
<dbReference type="InterPro" id="IPR034964">
    <property type="entry name" value="LS"/>
</dbReference>
<keyword evidence="4 7" id="KW-0686">Riboflavin biosynthesis</keyword>
<dbReference type="EMBL" id="KN880473">
    <property type="protein sequence ID" value="KIY70082.1"/>
    <property type="molecule type" value="Genomic_DNA"/>
</dbReference>
<keyword evidence="10" id="KW-1185">Reference proteome</keyword>
<reference evidence="9 10" key="1">
    <citation type="journal article" date="2015" name="Fungal Genet. Biol.">
        <title>Evolution of novel wood decay mechanisms in Agaricales revealed by the genome sequences of Fistulina hepatica and Cylindrobasidium torrendii.</title>
        <authorList>
            <person name="Floudas D."/>
            <person name="Held B.W."/>
            <person name="Riley R."/>
            <person name="Nagy L.G."/>
            <person name="Koehler G."/>
            <person name="Ransdell A.S."/>
            <person name="Younus H."/>
            <person name="Chow J."/>
            <person name="Chiniquy J."/>
            <person name="Lipzen A."/>
            <person name="Tritt A."/>
            <person name="Sun H."/>
            <person name="Haridas S."/>
            <person name="LaButti K."/>
            <person name="Ohm R.A."/>
            <person name="Kues U."/>
            <person name="Blanchette R.A."/>
            <person name="Grigoriev I.V."/>
            <person name="Minto R.E."/>
            <person name="Hibbett D.S."/>
        </authorList>
    </citation>
    <scope>NUCLEOTIDE SEQUENCE [LARGE SCALE GENOMIC DNA]</scope>
    <source>
        <strain evidence="9 10">FP15055 ss-10</strain>
    </source>
</reference>
<dbReference type="GO" id="GO:0009231">
    <property type="term" value="P:riboflavin biosynthetic process"/>
    <property type="evidence" value="ECO:0007669"/>
    <property type="project" value="UniProtKB-UniPathway"/>
</dbReference>
<evidence type="ECO:0000256" key="1">
    <source>
        <dbReference type="ARBA" id="ARBA00004917"/>
    </source>
</evidence>
<comment type="catalytic activity">
    <reaction evidence="6 7">
        <text>(2S)-2-hydroxy-3-oxobutyl phosphate + 5-amino-6-(D-ribitylamino)uracil = 6,7-dimethyl-8-(1-D-ribityl)lumazine + phosphate + 2 H2O + H(+)</text>
        <dbReference type="Rhea" id="RHEA:26152"/>
        <dbReference type="ChEBI" id="CHEBI:15377"/>
        <dbReference type="ChEBI" id="CHEBI:15378"/>
        <dbReference type="ChEBI" id="CHEBI:15934"/>
        <dbReference type="ChEBI" id="CHEBI:43474"/>
        <dbReference type="ChEBI" id="CHEBI:58201"/>
        <dbReference type="ChEBI" id="CHEBI:58830"/>
        <dbReference type="EC" id="2.5.1.78"/>
    </reaction>
</comment>
<evidence type="ECO:0000256" key="7">
    <source>
        <dbReference type="RuleBase" id="RU003795"/>
    </source>
</evidence>
<dbReference type="NCBIfam" id="TIGR00114">
    <property type="entry name" value="lumazine-synth"/>
    <property type="match status" value="1"/>
</dbReference>
<dbReference type="AlphaFoldDB" id="A0A0D7BHX2"/>
<dbReference type="PANTHER" id="PTHR21058:SF0">
    <property type="entry name" value="6,7-DIMETHYL-8-RIBITYLLUMAZINE SYNTHASE"/>
    <property type="match status" value="1"/>
</dbReference>